<dbReference type="OrthoDB" id="9761045at2"/>
<comment type="catalytic activity">
    <reaction evidence="1">
        <text>Hydrolysis of terminal non-reducing alpha-L-rhamnose residues in alpha-L-rhamnosides.</text>
        <dbReference type="EC" id="3.2.1.40"/>
    </reaction>
</comment>
<dbReference type="SUPFAM" id="SSF48208">
    <property type="entry name" value="Six-hairpin glycosidases"/>
    <property type="match status" value="1"/>
</dbReference>
<feature type="domain" description="Alpha-L-rhamnosidase six-hairpin glycosidase" evidence="6">
    <location>
        <begin position="404"/>
        <end position="748"/>
    </location>
</feature>
<protein>
    <recommendedName>
        <fullName evidence="2">alpha-L-rhamnosidase</fullName>
        <ecNumber evidence="2">3.2.1.40</ecNumber>
    </recommendedName>
</protein>
<organism evidence="8 9">
    <name type="scientific">Lactobacillus melliventris</name>
    <dbReference type="NCBI Taxonomy" id="1218507"/>
    <lineage>
        <taxon>Bacteria</taxon>
        <taxon>Bacillati</taxon>
        <taxon>Bacillota</taxon>
        <taxon>Bacilli</taxon>
        <taxon>Lactobacillales</taxon>
        <taxon>Lactobacillaceae</taxon>
        <taxon>Lactobacillus</taxon>
    </lineage>
</organism>
<evidence type="ECO:0000256" key="2">
    <source>
        <dbReference type="ARBA" id="ARBA00012652"/>
    </source>
</evidence>
<evidence type="ECO:0000259" key="4">
    <source>
        <dbReference type="Pfam" id="PF05592"/>
    </source>
</evidence>
<dbReference type="Pfam" id="PF08531">
    <property type="entry name" value="Bac_rhamnosid_N"/>
    <property type="match status" value="1"/>
</dbReference>
<accession>A0A0F4LCS1</accession>
<dbReference type="Gene3D" id="1.50.10.10">
    <property type="match status" value="1"/>
</dbReference>
<dbReference type="Gene3D" id="2.60.120.260">
    <property type="entry name" value="Galactose-binding domain-like"/>
    <property type="match status" value="2"/>
</dbReference>
<dbReference type="PIRSF" id="PIRSF010631">
    <property type="entry name" value="A-rhamnsds"/>
    <property type="match status" value="1"/>
</dbReference>
<evidence type="ECO:0000313" key="9">
    <source>
        <dbReference type="Proteomes" id="UP000033531"/>
    </source>
</evidence>
<dbReference type="AlphaFoldDB" id="A0A0F4LCS1"/>
<dbReference type="PATRIC" id="fig|1218507.3.peg.906"/>
<evidence type="ECO:0000259" key="6">
    <source>
        <dbReference type="Pfam" id="PF17389"/>
    </source>
</evidence>
<dbReference type="Proteomes" id="UP000033531">
    <property type="component" value="Unassembled WGS sequence"/>
</dbReference>
<evidence type="ECO:0000313" key="8">
    <source>
        <dbReference type="EMBL" id="KJY56405.1"/>
    </source>
</evidence>
<gene>
    <name evidence="8" type="ORF">JF74_07370</name>
</gene>
<dbReference type="InterPro" id="IPR016007">
    <property type="entry name" value="Alpha_rhamnosid"/>
</dbReference>
<feature type="domain" description="Bacterial alpha-L-rhamnosidase N-terminal" evidence="5">
    <location>
        <begin position="129"/>
        <end position="269"/>
    </location>
</feature>
<sequence length="939" mass="106937">MLKIKDISVNHYTEPLGYDLDNHLRIEFSAEASQISSNIQKRITIDANEPIFDSQWQQYDNNYFDFELELKPRTRYKVTVWLKSADTQTSAKSFFETGKMNEPFTAEWIGNENKEIQNTLLKKKFTLPKKVVNARLYISGLGVYEAYLNKQKIGDEFLAPGVTAYDKLVQIQTYDVTAMLGEKSQQELLISLGDGWYKGNFGFDGGKDCIYGDQQMAIAEMHIAYDDGSSQVINTDASWKTTAGKITKSAIYYGEDFDATKKITNWQPAIVLHHSKEILHDRLSLPLKIKEYLPIKEIIHTPKGETVLDFGQNQAGWPEFKNQEPSGSEIDLQVGEILQDGNFYRDNLRLARAAFHYVSNGKKEWIRPHFTYYGYRYVKVSGNSQPLRKDDFRAAVIYSDLEITGGIETTNDKVNRLLQNVLWSQKSNFFDVPTDCPQRNERLGWSGDADVFASTAILNMNAYAFFKKYAKDMKIEQAAHNGMLTMYAPAMGNNSGGAAIWGDAATVIPWTAYQATADPAILRQNYSSMKSWVDWIGQATTTKNLWTGCFQFGDWLSLDGENPAMPSGKTDEDYIASIYYAYSSWIVAQTAKILGNASDAKKYEQQAQAIKIAIKDEFITKNGRLAIDTQTAYALALHFDLVPEKQKKRVVKDLVQRLNKDHNHLQTGFIGTPFICQVLSENGEHKLATQIFLNEDFPSWLYEVNLGATTIWERWNSVLPDGSMNPEGMNSLNHYSIGAIMQWVYQQVLGLRKQTKGYQNVLFAPQFDYRFKKVSGHYHSSYGDLKMAYQLETDARHTIKVTLNIPFGQKVTVKLPRVKNKVELNGQPASLPLELTNGDFTISYVPERSYIEYYNINMPAKQLMDDSKLVKQLRPINPVFDFLQDSDNIEKFGENSLVKLNGLLPFINIADEDFTHINKILDTTPVASERKFLNERRSL</sequence>
<feature type="domain" description="Alpha-L-rhamnosidase concanavalin-like" evidence="4">
    <location>
        <begin position="300"/>
        <end position="398"/>
    </location>
</feature>
<evidence type="ECO:0000256" key="3">
    <source>
        <dbReference type="ARBA" id="ARBA00022801"/>
    </source>
</evidence>
<comment type="caution">
    <text evidence="8">The sequence shown here is derived from an EMBL/GenBank/DDBJ whole genome shotgun (WGS) entry which is preliminary data.</text>
</comment>
<dbReference type="PANTHER" id="PTHR33307:SF6">
    <property type="entry name" value="ALPHA-RHAMNOSIDASE (EUROFUNG)-RELATED"/>
    <property type="match status" value="1"/>
</dbReference>
<dbReference type="InterPro" id="IPR012341">
    <property type="entry name" value="6hp_glycosidase-like_sf"/>
</dbReference>
<evidence type="ECO:0000259" key="7">
    <source>
        <dbReference type="Pfam" id="PF17390"/>
    </source>
</evidence>
<evidence type="ECO:0000259" key="5">
    <source>
        <dbReference type="Pfam" id="PF08531"/>
    </source>
</evidence>
<reference evidence="8 9" key="1">
    <citation type="submission" date="2015-01" db="EMBL/GenBank/DDBJ databases">
        <title>Comparative genomics of the lactic acid bacteria isolated from the honey bee gut.</title>
        <authorList>
            <person name="Ellegaard K.M."/>
            <person name="Tamarit D."/>
            <person name="Javelind E."/>
            <person name="Olofsson T."/>
            <person name="Andersson S.G."/>
            <person name="Vasquez A."/>
        </authorList>
    </citation>
    <scope>NUCLEOTIDE SEQUENCE [LARGE SCALE GENOMIC DNA]</scope>
    <source>
        <strain evidence="8 9">Hma8</strain>
    </source>
</reference>
<dbReference type="HOGENOM" id="CLU_002926_0_1_9"/>
<feature type="domain" description="Alpha-L-rhamnosidase C-terminal" evidence="7">
    <location>
        <begin position="750"/>
        <end position="821"/>
    </location>
</feature>
<dbReference type="Pfam" id="PF17390">
    <property type="entry name" value="Bac_rhamnosid_C"/>
    <property type="match status" value="1"/>
</dbReference>
<dbReference type="Gene3D" id="2.60.420.10">
    <property type="entry name" value="Maltose phosphorylase, domain 3"/>
    <property type="match status" value="1"/>
</dbReference>
<dbReference type="PANTHER" id="PTHR33307">
    <property type="entry name" value="ALPHA-RHAMNOSIDASE (EUROFUNG)"/>
    <property type="match status" value="1"/>
</dbReference>
<dbReference type="EMBL" id="JXLI01000010">
    <property type="protein sequence ID" value="KJY56405.1"/>
    <property type="molecule type" value="Genomic_DNA"/>
</dbReference>
<evidence type="ECO:0000256" key="1">
    <source>
        <dbReference type="ARBA" id="ARBA00001445"/>
    </source>
</evidence>
<dbReference type="InterPro" id="IPR008928">
    <property type="entry name" value="6-hairpin_glycosidase_sf"/>
</dbReference>
<dbReference type="GO" id="GO:0030596">
    <property type="term" value="F:alpha-L-rhamnosidase activity"/>
    <property type="evidence" value="ECO:0007669"/>
    <property type="project" value="UniProtKB-EC"/>
</dbReference>
<proteinExistence type="predicted"/>
<dbReference type="InterPro" id="IPR035396">
    <property type="entry name" value="Bac_rhamnosid6H"/>
</dbReference>
<dbReference type="InterPro" id="IPR035398">
    <property type="entry name" value="Bac_rhamnosid_C"/>
</dbReference>
<dbReference type="STRING" id="1218507.JF74_07370"/>
<dbReference type="InterPro" id="IPR013737">
    <property type="entry name" value="Bac_rhamnosid_N"/>
</dbReference>
<dbReference type="InterPro" id="IPR008902">
    <property type="entry name" value="Rhamnosid_concanavalin"/>
</dbReference>
<dbReference type="Pfam" id="PF05592">
    <property type="entry name" value="Bac_rhamnosid"/>
    <property type="match status" value="1"/>
</dbReference>
<dbReference type="RefSeq" id="WP_046324688.1">
    <property type="nucleotide sequence ID" value="NZ_JBHTMT010000001.1"/>
</dbReference>
<dbReference type="EC" id="3.2.1.40" evidence="2"/>
<keyword evidence="3" id="KW-0378">Hydrolase</keyword>
<name>A0A0F4LCS1_9LACO</name>
<dbReference type="GO" id="GO:0005975">
    <property type="term" value="P:carbohydrate metabolic process"/>
    <property type="evidence" value="ECO:0007669"/>
    <property type="project" value="InterPro"/>
</dbReference>
<dbReference type="Pfam" id="PF17389">
    <property type="entry name" value="Bac_rhamnosid6H"/>
    <property type="match status" value="1"/>
</dbReference>